<dbReference type="Gene3D" id="1.10.3210.10">
    <property type="entry name" value="Hypothetical protein af1432"/>
    <property type="match status" value="1"/>
</dbReference>
<dbReference type="InterPro" id="IPR038186">
    <property type="entry name" value="CHAD_dom_sf"/>
</dbReference>
<dbReference type="SUPFAM" id="SSF109604">
    <property type="entry name" value="HD-domain/PDEase-like"/>
    <property type="match status" value="1"/>
</dbReference>
<dbReference type="EMBL" id="CM001377">
    <property type="protein sequence ID" value="EHM10742.1"/>
    <property type="molecule type" value="Genomic_DNA"/>
</dbReference>
<dbReference type="Pfam" id="PF21447">
    <property type="entry name" value="Ppx-GppA_III"/>
    <property type="match status" value="1"/>
</dbReference>
<dbReference type="eggNOG" id="COG0248">
    <property type="taxonomic scope" value="Bacteria"/>
</dbReference>
<dbReference type="eggNOG" id="COG5607">
    <property type="taxonomic scope" value="Bacteria"/>
</dbReference>
<dbReference type="PANTHER" id="PTHR39339">
    <property type="entry name" value="SLR1444 PROTEIN"/>
    <property type="match status" value="1"/>
</dbReference>
<dbReference type="Proteomes" id="UP000005730">
    <property type="component" value="Chromosome"/>
</dbReference>
<gene>
    <name evidence="2" type="ORF">TheveDRAFT_1624</name>
</gene>
<feature type="domain" description="CHAD" evidence="1">
    <location>
        <begin position="1"/>
        <end position="283"/>
    </location>
</feature>
<proteinExistence type="predicted"/>
<dbReference type="HOGENOM" id="CLU_815465_0_0_0"/>
<evidence type="ECO:0000313" key="3">
    <source>
        <dbReference type="Proteomes" id="UP000005730"/>
    </source>
</evidence>
<dbReference type="Pfam" id="PF05235">
    <property type="entry name" value="CHAD"/>
    <property type="match status" value="1"/>
</dbReference>
<name>H0UQA4_9BACT</name>
<accession>H0UQA4</accession>
<protein>
    <recommendedName>
        <fullName evidence="1">CHAD domain-containing protein</fullName>
    </recommendedName>
</protein>
<evidence type="ECO:0000313" key="2">
    <source>
        <dbReference type="EMBL" id="EHM10742.1"/>
    </source>
</evidence>
<dbReference type="AlphaFoldDB" id="H0UQA4"/>
<dbReference type="PROSITE" id="PS51708">
    <property type="entry name" value="CHAD"/>
    <property type="match status" value="1"/>
</dbReference>
<dbReference type="PANTHER" id="PTHR39339:SF1">
    <property type="entry name" value="CHAD DOMAIN-CONTAINING PROTEIN"/>
    <property type="match status" value="1"/>
</dbReference>
<evidence type="ECO:0000259" key="1">
    <source>
        <dbReference type="PROSITE" id="PS51708"/>
    </source>
</evidence>
<dbReference type="InterPro" id="IPR048950">
    <property type="entry name" value="Ppx_GppA_C"/>
</dbReference>
<reference evidence="2 3" key="1">
    <citation type="submission" date="2011-10" db="EMBL/GenBank/DDBJ databases">
        <title>The Noncontiguous Finished genome of Thermanaerovibrio velox DSM 12556.</title>
        <authorList>
            <consortium name="US DOE Joint Genome Institute (JGI-PGF)"/>
            <person name="Lucas S."/>
            <person name="Copeland A."/>
            <person name="Lapidus A."/>
            <person name="Glavina del Rio T."/>
            <person name="Dalin E."/>
            <person name="Tice H."/>
            <person name="Bruce D."/>
            <person name="Goodwin L."/>
            <person name="Pitluck S."/>
            <person name="Peters L."/>
            <person name="Mikhailova N."/>
            <person name="Teshima H."/>
            <person name="Kyrpides N."/>
            <person name="Mavromatis K."/>
            <person name="Ivanova N."/>
            <person name="Markowitz V."/>
            <person name="Cheng J.-F."/>
            <person name="Hugenholtz P."/>
            <person name="Woyke T."/>
            <person name="Wu D."/>
            <person name="Spring S."/>
            <person name="Brambilla E.-M."/>
            <person name="Klenk H.-P."/>
            <person name="Eisen J.A."/>
        </authorList>
    </citation>
    <scope>NUCLEOTIDE SEQUENCE [LARGE SCALE GENOMIC DNA]</scope>
    <source>
        <strain evidence="2 3">DSM 12556</strain>
    </source>
</reference>
<dbReference type="CDD" id="cd00077">
    <property type="entry name" value="HDc"/>
    <property type="match status" value="1"/>
</dbReference>
<organism evidence="2 3">
    <name type="scientific">Thermanaerovibrio velox DSM 12556</name>
    <dbReference type="NCBI Taxonomy" id="926567"/>
    <lineage>
        <taxon>Bacteria</taxon>
        <taxon>Thermotogati</taxon>
        <taxon>Synergistota</taxon>
        <taxon>Synergistia</taxon>
        <taxon>Synergistales</taxon>
        <taxon>Synergistaceae</taxon>
        <taxon>Thermanaerovibrio</taxon>
    </lineage>
</organism>
<dbReference type="SMART" id="SM00880">
    <property type="entry name" value="CHAD"/>
    <property type="match status" value="1"/>
</dbReference>
<sequence length="500" mass="56213">MRLGVRFCAGVLRSRLKAVRAEVPGVRENRDVEALHRMRVASRRARVALWLFGPLLDLPDEKSSGLKGLTGELGRARDLDVQGEWLKSFAEEVGEPYAPGVKRFLLRINQRRLKEQKRVLHVMDWLEGSSGLCLLEDPLEEMMLSPDRDCGVPGRLAFGVSVMARRVVELGAYLPGDSPDMHHRMRIRVKVLRYGLEICSSALGEEAVSPLLEPLKALQRELGREHDGLVWASLAERYLEKERKLTLEYFGHTRPLGRLAKGFLKVKEDRLEDSARGLEAARRLYGGLLSEGFFDRLLSLCGFNGGGGSVKDLDFVLDWAMKALPDGVEREHPVSVRRLALKIFDDLSELHRLGRKSRLALELASLLHDVGLSRGEAGHHKSSYEMIMGMDLPLAGKGPLVAAAARYHRKALPSKDHREFRRLSKKDRRRLVWIAGILRLADALDADRKGAERKVRCSALKDRVVMAVAKPVSPTVMMAMERKKDLFVLASGRSLIVRWV</sequence>
<dbReference type="InterPro" id="IPR003607">
    <property type="entry name" value="HD/PDEase_dom"/>
</dbReference>
<dbReference type="Gene3D" id="1.40.20.10">
    <property type="entry name" value="CHAD domain"/>
    <property type="match status" value="1"/>
</dbReference>
<dbReference type="STRING" id="926567.TheveDRAFT_1624"/>
<dbReference type="InterPro" id="IPR007899">
    <property type="entry name" value="CHAD_dom"/>
</dbReference>
<keyword evidence="3" id="KW-1185">Reference proteome</keyword>